<evidence type="ECO:0000313" key="1">
    <source>
        <dbReference type="EMBL" id="WDI30536.1"/>
    </source>
</evidence>
<keyword evidence="2" id="KW-1185">Reference proteome</keyword>
<proteinExistence type="predicted"/>
<dbReference type="EMBL" id="CP118166">
    <property type="protein sequence ID" value="WDI30536.1"/>
    <property type="molecule type" value="Genomic_DNA"/>
</dbReference>
<accession>A0AAF0CE23</accession>
<dbReference type="Proteomes" id="UP001214043">
    <property type="component" value="Chromosome"/>
</dbReference>
<protein>
    <submittedName>
        <fullName evidence="1">Uncharacterized protein</fullName>
    </submittedName>
</protein>
<dbReference type="AlphaFoldDB" id="A0AAF0CE23"/>
<gene>
    <name evidence="1" type="ORF">PUV54_11270</name>
</gene>
<name>A0AAF0CE23_9PROT</name>
<dbReference type="KEGG" id="hfl:PUV54_11270"/>
<dbReference type="RefSeq" id="WP_274492338.1">
    <property type="nucleotide sequence ID" value="NZ_CP118166.1"/>
</dbReference>
<sequence length="246" mass="28074">MSLLSRYLDGEHELVWNEIRQLTNAEAQENRDVLGVASATMERVAQNADLLTKRLKTLGWEPLDLGYSSLRTPPSHEDQLLIDRIVEISGHSLPVSFEAFWNIVGGINWIWNYESKVECPDLGLGLSIDEMDPLCVSSPQFVAYQIGEWDSGEHHFVTGLQHDQYRLDLAPDYLHKANISGGDAYAIYLPAKNPDPTFAHERHELPFFDYLRLAFRWGGFPRLEEHAQKSDVQIFVNEFTSGLIKF</sequence>
<reference evidence="1" key="1">
    <citation type="submission" date="2023-02" db="EMBL/GenBank/DDBJ databases">
        <title>Genome sequence of Hyphococcus flavus.</title>
        <authorList>
            <person name="Rong J.-C."/>
            <person name="Zhao Q."/>
            <person name="Yi M."/>
            <person name="Wu J.-Y."/>
        </authorList>
    </citation>
    <scope>NUCLEOTIDE SEQUENCE</scope>
    <source>
        <strain evidence="1">MCCC 1K03223</strain>
    </source>
</reference>
<organism evidence="1 2">
    <name type="scientific">Hyphococcus flavus</name>
    <dbReference type="NCBI Taxonomy" id="1866326"/>
    <lineage>
        <taxon>Bacteria</taxon>
        <taxon>Pseudomonadati</taxon>
        <taxon>Pseudomonadota</taxon>
        <taxon>Alphaproteobacteria</taxon>
        <taxon>Parvularculales</taxon>
        <taxon>Parvularculaceae</taxon>
        <taxon>Hyphococcus</taxon>
    </lineage>
</organism>
<evidence type="ECO:0000313" key="2">
    <source>
        <dbReference type="Proteomes" id="UP001214043"/>
    </source>
</evidence>